<feature type="domain" description="Beta/gamma crystallin 'Greek key'" evidence="4">
    <location>
        <begin position="2925"/>
        <end position="2967"/>
    </location>
</feature>
<feature type="compositionally biased region" description="Basic residues" evidence="3">
    <location>
        <begin position="299"/>
        <end position="309"/>
    </location>
</feature>
<feature type="region of interest" description="Disordered" evidence="3">
    <location>
        <begin position="2004"/>
        <end position="2030"/>
    </location>
</feature>
<feature type="region of interest" description="Disordered" evidence="3">
    <location>
        <begin position="753"/>
        <end position="874"/>
    </location>
</feature>
<feature type="region of interest" description="Disordered" evidence="3">
    <location>
        <begin position="584"/>
        <end position="692"/>
    </location>
</feature>
<feature type="compositionally biased region" description="Basic and acidic residues" evidence="3">
    <location>
        <begin position="119"/>
        <end position="129"/>
    </location>
</feature>
<feature type="region of interest" description="Disordered" evidence="3">
    <location>
        <begin position="2185"/>
        <end position="2214"/>
    </location>
</feature>
<dbReference type="GO" id="GO:0007601">
    <property type="term" value="P:visual perception"/>
    <property type="evidence" value="ECO:0007669"/>
    <property type="project" value="TreeGrafter"/>
</dbReference>
<feature type="compositionally biased region" description="Polar residues" evidence="3">
    <location>
        <begin position="1422"/>
        <end position="1447"/>
    </location>
</feature>
<feature type="compositionally biased region" description="Low complexity" evidence="3">
    <location>
        <begin position="318"/>
        <end position="335"/>
    </location>
</feature>
<dbReference type="OrthoDB" id="9895617at2759"/>
<feature type="compositionally biased region" description="Polar residues" evidence="3">
    <location>
        <begin position="1747"/>
        <end position="1768"/>
    </location>
</feature>
<feature type="compositionally biased region" description="Basic residues" evidence="3">
    <location>
        <begin position="358"/>
        <end position="369"/>
    </location>
</feature>
<feature type="compositionally biased region" description="Polar residues" evidence="3">
    <location>
        <begin position="612"/>
        <end position="621"/>
    </location>
</feature>
<dbReference type="Pfam" id="PF00652">
    <property type="entry name" value="Ricin_B_lectin"/>
    <property type="match status" value="1"/>
</dbReference>
<feature type="compositionally biased region" description="Basic and acidic residues" evidence="3">
    <location>
        <begin position="804"/>
        <end position="816"/>
    </location>
</feature>
<dbReference type="PROSITE" id="PS50231">
    <property type="entry name" value="RICIN_B_LECTIN"/>
    <property type="match status" value="1"/>
</dbReference>
<name>A0A553QB87_9TELE</name>
<comment type="caution">
    <text evidence="5">The sequence shown here is derived from an EMBL/GenBank/DDBJ whole genome shotgun (WGS) entry which is preliminary data.</text>
</comment>
<feature type="region of interest" description="Disordered" evidence="3">
    <location>
        <begin position="1080"/>
        <end position="1682"/>
    </location>
</feature>
<dbReference type="InterPro" id="IPR000772">
    <property type="entry name" value="Ricin_B_lectin"/>
</dbReference>
<dbReference type="PANTHER" id="PTHR11818">
    <property type="entry name" value="BETA/GAMMA CRYSTALLIN"/>
    <property type="match status" value="1"/>
</dbReference>
<evidence type="ECO:0000313" key="6">
    <source>
        <dbReference type="Proteomes" id="UP000316079"/>
    </source>
</evidence>
<dbReference type="Gene3D" id="2.80.10.50">
    <property type="match status" value="1"/>
</dbReference>
<evidence type="ECO:0000256" key="1">
    <source>
        <dbReference type="ARBA" id="ARBA00009646"/>
    </source>
</evidence>
<feature type="compositionally biased region" description="Polar residues" evidence="3">
    <location>
        <begin position="2356"/>
        <end position="2367"/>
    </location>
</feature>
<feature type="compositionally biased region" description="Polar residues" evidence="3">
    <location>
        <begin position="834"/>
        <end position="849"/>
    </location>
</feature>
<feature type="region of interest" description="Disordered" evidence="3">
    <location>
        <begin position="968"/>
        <end position="1068"/>
    </location>
</feature>
<dbReference type="InterPro" id="IPR001064">
    <property type="entry name" value="Beta/gamma_crystallin"/>
</dbReference>
<feature type="compositionally biased region" description="Basic and acidic residues" evidence="3">
    <location>
        <begin position="852"/>
        <end position="870"/>
    </location>
</feature>
<feature type="compositionally biased region" description="Polar residues" evidence="3">
    <location>
        <begin position="1570"/>
        <end position="1605"/>
    </location>
</feature>
<comment type="similarity">
    <text evidence="1">Belongs to the beta/gamma-crystallin family.</text>
</comment>
<feature type="domain" description="Beta/gamma crystallin 'Greek key'" evidence="4">
    <location>
        <begin position="3064"/>
        <end position="3105"/>
    </location>
</feature>
<reference evidence="5 6" key="1">
    <citation type="journal article" date="2019" name="Sci. Data">
        <title>Hybrid genome assembly and annotation of Danionella translucida.</title>
        <authorList>
            <person name="Kadobianskyi M."/>
            <person name="Schulze L."/>
            <person name="Schuelke M."/>
            <person name="Judkewitz B."/>
        </authorList>
    </citation>
    <scope>NUCLEOTIDE SEQUENCE [LARGE SCALE GENOMIC DNA]</scope>
    <source>
        <strain evidence="5 6">Bolton</strain>
    </source>
</reference>
<evidence type="ECO:0000256" key="2">
    <source>
        <dbReference type="ARBA" id="ARBA00022737"/>
    </source>
</evidence>
<dbReference type="Pfam" id="PF00030">
    <property type="entry name" value="Crystall"/>
    <property type="match status" value="5"/>
</dbReference>
<feature type="compositionally biased region" description="Basic and acidic residues" evidence="3">
    <location>
        <begin position="622"/>
        <end position="635"/>
    </location>
</feature>
<feature type="compositionally biased region" description="Polar residues" evidence="3">
    <location>
        <begin position="1543"/>
        <end position="1563"/>
    </location>
</feature>
<dbReference type="Gene3D" id="2.60.20.10">
    <property type="entry name" value="Crystallins"/>
    <property type="match status" value="5"/>
</dbReference>
<sequence>MIDMVLIHQTVNVNIRGAGRENIKSHSEASDPNETSLPWVTGIPRVAGLDHIASLLRPFRAPQSRSGGLSPAESPHEHNPGVLSRIGSWLSWGWGASAGEPQEDLKDSSLQEKGEEDLRESSLQEEGEKYLGVNSLQEKGEEYLEERSFQEKGEKVLRQTSLLKQEGGKDFCESSLQSQKAGEEDGLETTLCLRKERGENLIDSRLKTQHEGEEDLTENRLHIDVPEETTAEKEGLLSDTGISRRKHLKCDNFPKNISREQSRTTWSSIGAVKRCKSCESPKYTPPPYIHHPETTSPMGRRRSGRRRRSSQGDEGVATTLSPTSSQSESSFLETTVRNSASQELENANGEIITTAEPKRRRRSGRRRRRGSQEQEGVAEFKSPGSSQSESSVITSLARSMKTAWAVEEPETWVDFTTNTPEGDAATGAEWLEAHLSEAELDMDMDEGQLVRLTESPESKRRSVKVSHSQKIFAKKLLVASEQQNEESIKASGGKADCSSEERDRGERKSVKPIHPKGRIADKISLFERGAASAVIGSSNLLYLDISPARNIPSHLKEFTKFSGNRSSSAPPNQTVRERAKHFNAETLTQSFAAEGDTKPTGYAHTKGKQTIKSKPLFTTDQTDSKSHDALPERKSNPGSKRVNNLSSSQETSTGEVKSSVRTGTQSKRRRSNKDSTQSLSPTCKHKDDQEVKGDMETKIASYIEDEPPKGSPNLQDDTAEIMLQTMKTSNVNFKCMKSTDECLISSDAVAPQTEAKTEWMGSNSEERPENMTKMPPVEESSGREGQTNRDMIVSPSGKPNPSWTKDEKLTDLKETSSLKPAKNTAKTSRKDTDPMQTDKSILPEKNSSVCEPARENTSECDSQKASKPEENDSLTMIIDQKNFLTEDGKTEKCKSKKMKQDGGIKTDTTIKDESNEESDERKDEAVLVETREYIEKTETGTKEKEVFTPLEKQADITIYPQVPKTIGEHLQTSLSDPASKLTPLTTASSTDEIRQTIGKNTPSKASLGLPGLTTESTPPPLKQSTPSEALNNQAIKSLAASINEKTTPTLPNENNASPSSLAGDKTTPLSDIANEAFVPLSALTKEKVISNPTNEKASEETTPSQASAIGEGKSISVTKKPARSLTTEKTASLSTSTNDLSTIGPSNSETIVPPESTNQQASTPLELTNEKATAPPGSINEKMPTPPELMKETSPVPPGLASENTTLSPGSASENTTLSPGSASEKTTISSGLASENTTLSPGSASEKTTILPGSASEKTTILPGSASEKTTLRPGSASEKTTLSPGSASEKTTILPGSASEKTTLPPGSASEKTTLSPDSASEKATIPPGSASEKTTLSPGSASEKTIIPPGSASENTTLPPDSASEKAKIPPGSASEKTTLSPGSASEKTTILPGSASEKTTFSPGSASEKTTILPGSASEKTTLSPGSASEKTTLSPGSASEKTTLPPGSASEKTTLSPGSASEKTTLSPGSASEKTIIPPGLASENTTLPPDSASEKAKIPPGSASEKTTLSPGSASEKTTLPPGSANEKTTIPPGSASEKTTIPPGSSNEKTPTTSGSLHEYTTPPGSTNEKTRSLPESANETIPTPQVSTNEETQNPPGSINEKSKVPPVSSNEPTRTQPGSINEKTRTPPGSTNKKTPNTRFTTNEKSTNEITTVLPSSTNEKTTPILASDSEKSLLNTVSANPSLDLTIEMATPTAKDTATELRKNKPVNANSKQDPSSTENADPSPGFDEMKKLPSAESGSRSSQTMTKENNTNQFFSASDKSQFLAGKLIEPSTRKKDFIPKPFLLPKISADTSSSWDSPSSWLDVDFQGPKRKQSTLERKCTSDTNLRTSGEYDPEDFSAVVKRLAKPFNLPQRKHHRNRLQTPPFAMPAIREDHFEKTFDPEEFQLGLRKRKEFILHIDPGSVTMGRDSETKEAEIKPKRKSILTRSLIFQRSRTDAGNEEKKEELSMERTTEPMQTSSRLERCAIVSMLRSPSKMRRNEFLGSLEGSLCGSPSDAITPVQSTTETPKKTSNEMADLSSSSCQVTLKHGDTMVVNTNSNFQTSPTRSNYDGSITDLKISSKDISHNMLTDTHANGFQNDNQEVQDSTKDNTSKTHDPNTNLRVPSTCSSSIDTQTVSQVPFKPLHDGQAERTTSEASPVNMLAESNQLGSQVLLNDDQEVTAVFKTTSADTLTVTPNASSSSSGTKTASQDVLKPTKKDEPLLEQKTTNPAVTLLTDTNGTQVVLEHVKDNVSDHKTSSVDSTINKIADINNPSPPSDTLLKSQIAVSTELKATPQSPVPTLTANQFGSQIILQPGKSHSKETSDGNISVPDTQVVQEAIQESPSNMIYDKATGDRTLLPDITYPSSQSGSQLATNPAKMEQPMPSHPVTISAKTSFHNVSQAIPKLSTDPKTSEDTTVAMNINNKYNEDKLTHPKSSSEEPQITVIPKIDVQYSLQHNAHVVQVGTCSEEPMLSVIDDPSGLCLQFGLKPTKDIVFTSKPDQKTTGTMQTEVVLKVDQPTIKPSLNILAEDSAPPPLQTFDEIRLPGVLEKFLPKVPEADLQSNVTITSEDGIPIPQIPHSLRESQQIAVSQGFHRRPGKIVIFEQHQFRGQNFEFFRDQPDTTHMQLSSVISIKVVRGCWILYEKPGFEGRCIALEEEGINELPNQWTEDGEETTAPLVIGSIRLAIRDYSPPRIELFSEAAGRGRRSEFLDIIEDLSSFGFHHSTASIKVHSGLWLVYSDPGFQGLLAVLEAGEYAFPEDWGFTEPFVGSLRPLRMGTLKVERANTVKCVIFEKANFEGRSVEIENEVLSFESFPFTSTATESNNHQSVGVHSLKILGGLWVGYEHEGFEGQPFVLEEGEYLDWCDWNGTSPRLLSLRPLLMDSAPPHMKMFRELDFSERGLSIDVIEPLENMENTQFGSHTGSIEVLAGIWLVFQDPGFSGPLSVLEKGQYGSAQDWSNGGSHIRSVLPVIVENLENSCQFQVFTAHSGAHFVLEEGVYPDLRSMGLTEPDFSVQSLQIIPHEFSVPCVILFERCGLSGRRTVLKSNSVNLQLTHSCTRVSSVKVEGGIWVLYEASNFRGAQLLVKPGAIPDWSKLSSWKRIGSLRPLIQVHVRLRNRESGMLMSVTGSHEELKLMRIQATEERGGVNNTWTYQDGRLQCMSVLGCCVGSSFGLLVAGSRISLQESDSSNSKQLWSISSDGLIQNTSESTLVLDVKGGEQYDRNQIILNEFHPNKLSQRWAVEVL</sequence>
<feature type="compositionally biased region" description="Polar residues" evidence="3">
    <location>
        <begin position="1124"/>
        <end position="1166"/>
    </location>
</feature>
<evidence type="ECO:0000256" key="3">
    <source>
        <dbReference type="SAM" id="MobiDB-lite"/>
    </source>
</evidence>
<feature type="compositionally biased region" description="Polar residues" evidence="3">
    <location>
        <begin position="2185"/>
        <end position="2202"/>
    </location>
</feature>
<dbReference type="GO" id="GO:0002088">
    <property type="term" value="P:lens development in camera-type eye"/>
    <property type="evidence" value="ECO:0007669"/>
    <property type="project" value="TreeGrafter"/>
</dbReference>
<feature type="compositionally biased region" description="Polar residues" evidence="3">
    <location>
        <begin position="970"/>
        <end position="990"/>
    </location>
</feature>
<feature type="compositionally biased region" description="Polar residues" evidence="3">
    <location>
        <begin position="1312"/>
        <end position="1321"/>
    </location>
</feature>
<feature type="region of interest" description="Disordered" evidence="3">
    <location>
        <begin position="1696"/>
        <end position="1768"/>
    </location>
</feature>
<dbReference type="SMART" id="SM00458">
    <property type="entry name" value="RICIN"/>
    <property type="match status" value="1"/>
</dbReference>
<feature type="compositionally biased region" description="Polar residues" evidence="3">
    <location>
        <begin position="2081"/>
        <end position="2096"/>
    </location>
</feature>
<feature type="compositionally biased region" description="Basic and acidic residues" evidence="3">
    <location>
        <begin position="209"/>
        <end position="236"/>
    </location>
</feature>
<organism evidence="5 6">
    <name type="scientific">Danionella cerebrum</name>
    <dbReference type="NCBI Taxonomy" id="2873325"/>
    <lineage>
        <taxon>Eukaryota</taxon>
        <taxon>Metazoa</taxon>
        <taxon>Chordata</taxon>
        <taxon>Craniata</taxon>
        <taxon>Vertebrata</taxon>
        <taxon>Euteleostomi</taxon>
        <taxon>Actinopterygii</taxon>
        <taxon>Neopterygii</taxon>
        <taxon>Teleostei</taxon>
        <taxon>Ostariophysi</taxon>
        <taxon>Cypriniformes</taxon>
        <taxon>Danionidae</taxon>
        <taxon>Danioninae</taxon>
        <taxon>Danionella</taxon>
    </lineage>
</organism>
<feature type="compositionally biased region" description="Polar residues" evidence="3">
    <location>
        <begin position="1455"/>
        <end position="1478"/>
    </location>
</feature>
<feature type="compositionally biased region" description="Basic and acidic residues" evidence="3">
    <location>
        <begin position="2097"/>
        <end position="2108"/>
    </location>
</feature>
<feature type="domain" description="Beta/gamma crystallin 'Greek key'" evidence="4">
    <location>
        <begin position="2728"/>
        <end position="2770"/>
    </location>
</feature>
<feature type="region of interest" description="Disordered" evidence="3">
    <location>
        <begin position="1939"/>
        <end position="1971"/>
    </location>
</feature>
<feature type="compositionally biased region" description="Polar residues" evidence="3">
    <location>
        <begin position="1616"/>
        <end position="1671"/>
    </location>
</feature>
<keyword evidence="2" id="KW-0677">Repeat</keyword>
<dbReference type="GO" id="GO:0005212">
    <property type="term" value="F:structural constituent of eye lens"/>
    <property type="evidence" value="ECO:0007669"/>
    <property type="project" value="TreeGrafter"/>
</dbReference>
<feature type="region of interest" description="Disordered" evidence="3">
    <location>
        <begin position="100"/>
        <end position="135"/>
    </location>
</feature>
<feature type="domain" description="Beta/gamma crystallin 'Greek key'" evidence="4">
    <location>
        <begin position="2834"/>
        <end position="2876"/>
    </location>
</feature>
<proteinExistence type="inferred from homology"/>
<feature type="compositionally biased region" description="Polar residues" evidence="3">
    <location>
        <begin position="1022"/>
        <end position="1035"/>
    </location>
</feature>
<feature type="compositionally biased region" description="Polar residues" evidence="3">
    <location>
        <begin position="1400"/>
        <end position="1414"/>
    </location>
</feature>
<feature type="compositionally biased region" description="Polar residues" evidence="3">
    <location>
        <begin position="1043"/>
        <end position="1060"/>
    </location>
</feature>
<feature type="compositionally biased region" description="Polar residues" evidence="3">
    <location>
        <begin position="636"/>
        <end position="665"/>
    </location>
</feature>
<feature type="domain" description="Beta/gamma crystallin 'Greek key'" evidence="4">
    <location>
        <begin position="3023"/>
        <end position="3063"/>
    </location>
</feature>
<dbReference type="PROSITE" id="PS50915">
    <property type="entry name" value="CRYSTALLIN_BETA_GAMMA"/>
    <property type="match status" value="7"/>
</dbReference>
<dbReference type="InterPro" id="IPR011024">
    <property type="entry name" value="G_crystallin-like"/>
</dbReference>
<feature type="region of interest" description="Disordered" evidence="3">
    <location>
        <begin position="2356"/>
        <end position="2376"/>
    </location>
</feature>
<dbReference type="SMART" id="SM00247">
    <property type="entry name" value="XTALbg"/>
    <property type="match status" value="5"/>
</dbReference>
<dbReference type="InterPro" id="IPR035992">
    <property type="entry name" value="Ricin_B-like_lectins"/>
</dbReference>
<feature type="compositionally biased region" description="Polar residues" evidence="3">
    <location>
        <begin position="1202"/>
        <end position="1249"/>
    </location>
</feature>
<dbReference type="STRING" id="623744.A0A553QB87"/>
<evidence type="ECO:0000259" key="4">
    <source>
        <dbReference type="PROSITE" id="PS50915"/>
    </source>
</evidence>
<gene>
    <name evidence="5" type="ORF">DNTS_031718</name>
</gene>
<feature type="region of interest" description="Disordered" evidence="3">
    <location>
        <begin position="888"/>
        <end position="926"/>
    </location>
</feature>
<feature type="region of interest" description="Disordered" evidence="3">
    <location>
        <begin position="61"/>
        <end position="81"/>
    </location>
</feature>
<feature type="region of interest" description="Disordered" evidence="3">
    <location>
        <begin position="209"/>
        <end position="240"/>
    </location>
</feature>
<feature type="compositionally biased region" description="Polar residues" evidence="3">
    <location>
        <begin position="1334"/>
        <end position="1346"/>
    </location>
</feature>
<protein>
    <recommendedName>
        <fullName evidence="4">Beta/gamma crystallin 'Greek key' domain-containing protein</fullName>
    </recommendedName>
</protein>
<dbReference type="PANTHER" id="PTHR11818:SF2">
    <property type="entry name" value="BETA_GAMMA CRYSTALLIN DOMAIN-CONTAINING PROTEIN 1"/>
    <property type="match status" value="1"/>
</dbReference>
<feature type="compositionally biased region" description="Polar residues" evidence="3">
    <location>
        <begin position="1717"/>
        <end position="1731"/>
    </location>
</feature>
<feature type="region of interest" description="Disordered" evidence="3">
    <location>
        <begin position="484"/>
        <end position="514"/>
    </location>
</feature>
<feature type="compositionally biased region" description="Polar residues" evidence="3">
    <location>
        <begin position="383"/>
        <end position="396"/>
    </location>
</feature>
<feature type="compositionally biased region" description="Basic and acidic residues" evidence="3">
    <location>
        <begin position="497"/>
        <end position="509"/>
    </location>
</feature>
<feature type="compositionally biased region" description="Polar residues" evidence="3">
    <location>
        <begin position="1090"/>
        <end position="1107"/>
    </location>
</feature>
<dbReference type="SUPFAM" id="SSF49695">
    <property type="entry name" value="gamma-Crystallin-like"/>
    <property type="match status" value="3"/>
</dbReference>
<feature type="region of interest" description="Disordered" evidence="3">
    <location>
        <begin position="277"/>
        <end position="396"/>
    </location>
</feature>
<feature type="domain" description="Beta/gamma crystallin 'Greek key'" evidence="4">
    <location>
        <begin position="2632"/>
        <end position="2681"/>
    </location>
</feature>
<feature type="compositionally biased region" description="Polar residues" evidence="3">
    <location>
        <begin position="336"/>
        <end position="345"/>
    </location>
</feature>
<feature type="compositionally biased region" description="Basic and acidic residues" evidence="3">
    <location>
        <begin position="1945"/>
        <end position="1964"/>
    </location>
</feature>
<dbReference type="InterPro" id="IPR050252">
    <property type="entry name" value="Beta/Gamma-Crystallin"/>
</dbReference>
<dbReference type="SUPFAM" id="SSF50370">
    <property type="entry name" value="Ricin B-like lectins"/>
    <property type="match status" value="1"/>
</dbReference>
<evidence type="ECO:0000313" key="5">
    <source>
        <dbReference type="EMBL" id="TRY87186.1"/>
    </source>
</evidence>
<feature type="compositionally biased region" description="Polar residues" evidence="3">
    <location>
        <begin position="1378"/>
        <end position="1392"/>
    </location>
</feature>
<dbReference type="Proteomes" id="UP000316079">
    <property type="component" value="Unassembled WGS sequence"/>
</dbReference>
<accession>A0A553QB87</accession>
<feature type="region of interest" description="Disordered" evidence="3">
    <location>
        <begin position="2081"/>
        <end position="2124"/>
    </location>
</feature>
<feature type="compositionally biased region" description="Polar residues" evidence="3">
    <location>
        <begin position="1279"/>
        <end position="1293"/>
    </location>
</feature>
<feature type="compositionally biased region" description="Polar residues" evidence="3">
    <location>
        <begin position="1510"/>
        <end position="1524"/>
    </location>
</feature>
<feature type="compositionally biased region" description="Polar residues" evidence="3">
    <location>
        <begin position="2109"/>
        <end position="2124"/>
    </location>
</feature>
<feature type="compositionally biased region" description="Basic and acidic residues" evidence="3">
    <location>
        <begin position="103"/>
        <end position="113"/>
    </location>
</feature>
<dbReference type="EMBL" id="SRMA01026153">
    <property type="protein sequence ID" value="TRY87186.1"/>
    <property type="molecule type" value="Genomic_DNA"/>
</dbReference>
<keyword evidence="6" id="KW-1185">Reference proteome</keyword>
<feature type="domain" description="Beta/gamma crystallin 'Greek key'" evidence="4">
    <location>
        <begin position="2592"/>
        <end position="2631"/>
    </location>
</feature>